<feature type="region of interest" description="Disordered" evidence="3">
    <location>
        <begin position="185"/>
        <end position="229"/>
    </location>
</feature>
<dbReference type="GO" id="GO:0000030">
    <property type="term" value="F:mannosyltransferase activity"/>
    <property type="evidence" value="ECO:0007669"/>
    <property type="project" value="TreeGrafter"/>
</dbReference>
<dbReference type="AlphaFoldDB" id="A0A8J4FRX7"/>
<sequence>MKLERAGELLCALVAATVYLNTIPANFAFDDSFAVIYNGDVTSDTNPLWGLLVNDFWGQRIYSAQSHKSWRPLTVLSFRLLRKAWTALPEHWRQDVMARRSRTRLPYEDDEAAKRGLDPLLFHFSNVIWHALVSALVCRLAYFLLRRRWRPRSLLVCSRQPSGKTRQLEMGVQQQLTGNEVSEAVSDSAGTAQLATSSQTGIRKRRKPASPAVAARGPPPPPSGSSTVASNCGIRRAVVTARAAAETARLFPQLHIPAWFGGLAFAVHPVHTEAVAGVVGHAELLCAAFSVLALMLYIQG</sequence>
<dbReference type="OrthoDB" id="19588at2759"/>
<feature type="transmembrane region" description="Helical" evidence="4">
    <location>
        <begin position="250"/>
        <end position="268"/>
    </location>
</feature>
<dbReference type="GO" id="GO:0035269">
    <property type="term" value="P:protein O-linked glycosylation via mannose"/>
    <property type="evidence" value="ECO:0007669"/>
    <property type="project" value="TreeGrafter"/>
</dbReference>
<evidence type="ECO:0000313" key="5">
    <source>
        <dbReference type="EMBL" id="GIL81909.1"/>
    </source>
</evidence>
<dbReference type="GO" id="GO:0030968">
    <property type="term" value="P:endoplasmic reticulum unfolded protein response"/>
    <property type="evidence" value="ECO:0007669"/>
    <property type="project" value="TreeGrafter"/>
</dbReference>
<feature type="non-terminal residue" evidence="5">
    <location>
        <position position="1"/>
    </location>
</feature>
<dbReference type="InterPro" id="IPR052346">
    <property type="entry name" value="O-mannosyl-transferase_TMTC"/>
</dbReference>
<dbReference type="PANTHER" id="PTHR44227">
    <property type="match status" value="1"/>
</dbReference>
<dbReference type="Proteomes" id="UP000747110">
    <property type="component" value="Unassembled WGS sequence"/>
</dbReference>
<keyword evidence="6" id="KW-1185">Reference proteome</keyword>
<keyword evidence="4" id="KW-0812">Transmembrane</keyword>
<protein>
    <submittedName>
        <fullName evidence="5">Uncharacterized protein</fullName>
    </submittedName>
</protein>
<dbReference type="PANTHER" id="PTHR44227:SF3">
    <property type="entry name" value="PROTEIN O-MANNOSYL-TRANSFERASE TMTC4"/>
    <property type="match status" value="1"/>
</dbReference>
<organism evidence="5 6">
    <name type="scientific">Volvox reticuliferus</name>
    <dbReference type="NCBI Taxonomy" id="1737510"/>
    <lineage>
        <taxon>Eukaryota</taxon>
        <taxon>Viridiplantae</taxon>
        <taxon>Chlorophyta</taxon>
        <taxon>core chlorophytes</taxon>
        <taxon>Chlorophyceae</taxon>
        <taxon>CS clade</taxon>
        <taxon>Chlamydomonadales</taxon>
        <taxon>Volvocaceae</taxon>
        <taxon>Volvox</taxon>
    </lineage>
</organism>
<dbReference type="EMBL" id="BNCP01000022">
    <property type="protein sequence ID" value="GIL81909.1"/>
    <property type="molecule type" value="Genomic_DNA"/>
</dbReference>
<feature type="transmembrane region" description="Helical" evidence="4">
    <location>
        <begin position="274"/>
        <end position="298"/>
    </location>
</feature>
<evidence type="ECO:0000313" key="6">
    <source>
        <dbReference type="Proteomes" id="UP000747110"/>
    </source>
</evidence>
<evidence type="ECO:0000256" key="4">
    <source>
        <dbReference type="SAM" id="Phobius"/>
    </source>
</evidence>
<proteinExistence type="predicted"/>
<name>A0A8J4FRX7_9CHLO</name>
<feature type="compositionally biased region" description="Polar residues" evidence="3">
    <location>
        <begin position="188"/>
        <end position="201"/>
    </location>
</feature>
<keyword evidence="4" id="KW-0472">Membrane</keyword>
<keyword evidence="1" id="KW-0677">Repeat</keyword>
<keyword evidence="2" id="KW-0802">TPR repeat</keyword>
<keyword evidence="4" id="KW-1133">Transmembrane helix</keyword>
<gene>
    <name evidence="5" type="ORF">Vretifemale_10881</name>
</gene>
<comment type="caution">
    <text evidence="5">The sequence shown here is derived from an EMBL/GenBank/DDBJ whole genome shotgun (WGS) entry which is preliminary data.</text>
</comment>
<feature type="transmembrane region" description="Helical" evidence="4">
    <location>
        <begin position="127"/>
        <end position="145"/>
    </location>
</feature>
<reference evidence="5" key="1">
    <citation type="journal article" date="2021" name="Proc. Natl. Acad. Sci. U.S.A.">
        <title>Three genomes in the algal genus Volvox reveal the fate of a haploid sex-determining region after a transition to homothallism.</title>
        <authorList>
            <person name="Yamamoto K."/>
            <person name="Hamaji T."/>
            <person name="Kawai-Toyooka H."/>
            <person name="Matsuzaki R."/>
            <person name="Takahashi F."/>
            <person name="Nishimura Y."/>
            <person name="Kawachi M."/>
            <person name="Noguchi H."/>
            <person name="Minakuchi Y."/>
            <person name="Umen J.G."/>
            <person name="Toyoda A."/>
            <person name="Nozaki H."/>
        </authorList>
    </citation>
    <scope>NUCLEOTIDE SEQUENCE</scope>
    <source>
        <strain evidence="5">NIES-3786</strain>
    </source>
</reference>
<dbReference type="GO" id="GO:0005783">
    <property type="term" value="C:endoplasmic reticulum"/>
    <property type="evidence" value="ECO:0007669"/>
    <property type="project" value="TreeGrafter"/>
</dbReference>
<evidence type="ECO:0000256" key="1">
    <source>
        <dbReference type="ARBA" id="ARBA00022737"/>
    </source>
</evidence>
<evidence type="ECO:0000256" key="2">
    <source>
        <dbReference type="ARBA" id="ARBA00022803"/>
    </source>
</evidence>
<accession>A0A8J4FRX7</accession>
<evidence type="ECO:0000256" key="3">
    <source>
        <dbReference type="SAM" id="MobiDB-lite"/>
    </source>
</evidence>